<comment type="caution">
    <text evidence="1">The sequence shown here is derived from an EMBL/GenBank/DDBJ whole genome shotgun (WGS) entry which is preliminary data.</text>
</comment>
<organism evidence="1">
    <name type="scientific">human gut metagenome</name>
    <dbReference type="NCBI Taxonomy" id="408170"/>
    <lineage>
        <taxon>unclassified sequences</taxon>
        <taxon>metagenomes</taxon>
        <taxon>organismal metagenomes</taxon>
    </lineage>
</organism>
<dbReference type="AlphaFoldDB" id="K1SB52"/>
<gene>
    <name evidence="1" type="ORF">LEA_20558</name>
</gene>
<sequence>FGKTEAYIRTRLKFVSLIPEIALLLEQDEITISVASEICRYGEEIQREVYDQHLKEGVQYNSWRGMKASEVAQSIERQYTADLNRYSFDKTL</sequence>
<accession>K1SB52</accession>
<dbReference type="SUPFAM" id="SSF109709">
    <property type="entry name" value="KorB DNA-binding domain-like"/>
    <property type="match status" value="1"/>
</dbReference>
<dbReference type="Gene3D" id="1.10.10.2830">
    <property type="match status" value="1"/>
</dbReference>
<dbReference type="EMBL" id="AJWY01014128">
    <property type="protein sequence ID" value="EKC44636.1"/>
    <property type="molecule type" value="Genomic_DNA"/>
</dbReference>
<evidence type="ECO:0000313" key="1">
    <source>
        <dbReference type="EMBL" id="EKC44636.1"/>
    </source>
</evidence>
<reference evidence="1" key="1">
    <citation type="journal article" date="2013" name="Environ. Microbiol.">
        <title>Microbiota from the distal guts of lean and obese adolescents exhibit partial functional redundancy besides clear differences in community structure.</title>
        <authorList>
            <person name="Ferrer M."/>
            <person name="Ruiz A."/>
            <person name="Lanza F."/>
            <person name="Haange S.B."/>
            <person name="Oberbach A."/>
            <person name="Till H."/>
            <person name="Bargiela R."/>
            <person name="Campoy C."/>
            <person name="Segura M.T."/>
            <person name="Richter M."/>
            <person name="von Bergen M."/>
            <person name="Seifert J."/>
            <person name="Suarez A."/>
        </authorList>
    </citation>
    <scope>NUCLEOTIDE SEQUENCE</scope>
</reference>
<protein>
    <submittedName>
        <fullName evidence="1">Partitioning protein</fullName>
    </submittedName>
</protein>
<proteinExistence type="predicted"/>
<name>K1SB52_9ZZZZ</name>
<feature type="non-terminal residue" evidence="1">
    <location>
        <position position="1"/>
    </location>
</feature>